<reference evidence="4" key="1">
    <citation type="journal article" date="2019" name="Int. J. Syst. Evol. Microbiol.">
        <title>The Global Catalogue of Microorganisms (GCM) 10K type strain sequencing project: providing services to taxonomists for standard genome sequencing and annotation.</title>
        <authorList>
            <consortium name="The Broad Institute Genomics Platform"/>
            <consortium name="The Broad Institute Genome Sequencing Center for Infectious Disease"/>
            <person name="Wu L."/>
            <person name="Ma J."/>
        </authorList>
    </citation>
    <scope>NUCLEOTIDE SEQUENCE [LARGE SCALE GENOMIC DNA]</scope>
    <source>
        <strain evidence="4">JCM 18081</strain>
    </source>
</reference>
<dbReference type="Gene3D" id="3.30.365.10">
    <property type="entry name" value="Aldehyde oxidase/xanthine dehydrogenase, molybdopterin binding domain"/>
    <property type="match status" value="4"/>
</dbReference>
<dbReference type="InterPro" id="IPR037165">
    <property type="entry name" value="AldOxase/xan_DH_Mopterin-bd_sf"/>
</dbReference>
<dbReference type="Proteomes" id="UP001501265">
    <property type="component" value="Unassembled WGS sequence"/>
</dbReference>
<dbReference type="InterPro" id="IPR000674">
    <property type="entry name" value="Ald_Oxase/Xan_DH_a/b"/>
</dbReference>
<dbReference type="InterPro" id="IPR046867">
    <property type="entry name" value="AldOxase/xan_DH_MoCoBD2"/>
</dbReference>
<feature type="region of interest" description="Disordered" evidence="1">
    <location>
        <begin position="1"/>
        <end position="22"/>
    </location>
</feature>
<dbReference type="PANTHER" id="PTHR11908:SF157">
    <property type="entry name" value="XANTHINE DEHYDROGENASE SUBUNIT D-RELATED"/>
    <property type="match status" value="1"/>
</dbReference>
<gene>
    <name evidence="3" type="ORF">GCM10023220_51610</name>
</gene>
<comment type="caution">
    <text evidence="3">The sequence shown here is derived from an EMBL/GenBank/DDBJ whole genome shotgun (WGS) entry which is preliminary data.</text>
</comment>
<evidence type="ECO:0000259" key="2">
    <source>
        <dbReference type="SMART" id="SM01008"/>
    </source>
</evidence>
<sequence length="795" mass="85130">MAANGAPTELTQGYRTKGGIGESTLRPDGTLKVTGEFAYSSDMWHEDMLWGQILRSTVAHAEIVSIDTGEALALPGVYAVMTYDDLPTEVRHYGLEIQDTPVLAHGRVRHHGEPVAIVAADHPETARRAAAKIKVVYRELPVLTDEASATAPGALLIHENRDDHHIGHVPHPNIVHRQPIVRGDADAAARRADVVVRGEYYFGMQDQAFLGPESGLAVPAEDGGVELYIATQWLHSDLRQIAPVLGLPEDKVRMTLSGVGGAFGGREDLSMQIHACLLALRTGKPVKIVYNRFESFFGHVHRHPARLTYEHGATRDGKLTHMKCRIVLDGGAYASASPAVVGNASSLSVGPYVIEDVDIEAIALYTNNPPCGAMRGFGAVQACFAYEAQMDKVARELGMDPVEFRRLNAMEQGTLLPTGQRVDSPAPVAELLRRVKAMPMPPERQWESSEGADVRQLPGGLSNTTHGEGVVRGVGYAVGLKNVGFSEGFDDYSTARVRMEVVGGEPVATVHTAMAEVGQGGVTVHAQIARTELGVTQVTIQPADTQVGSAGSTSASRQTYVTGGAVKNACELVRERVLEIGRRKFGSYHPAWANAELLLEDGKVVTDGGEVLAGLADVLEDEAVEVEEEWRHRPTEAFHPRTGQGDGHVQYSFAAHRAVVEVDTELGLVKVIELACAQDVGKALNPLSVIGQIQGGTTQGLGMAVMEEIVVDPKTAKVRNPSFTDYLIPTILDTPTIPVDVLELADDNAPYGLRGIGEAPTLSSTPAVLAAIRNATGLALDRTPVRPEHLTGTST</sequence>
<dbReference type="Pfam" id="PF20256">
    <property type="entry name" value="MoCoBD_2"/>
    <property type="match status" value="1"/>
</dbReference>
<protein>
    <submittedName>
        <fullName evidence="3">Molybdopterin-dependent oxidoreductase</fullName>
    </submittedName>
</protein>
<keyword evidence="4" id="KW-1185">Reference proteome</keyword>
<dbReference type="RefSeq" id="WP_345622578.1">
    <property type="nucleotide sequence ID" value="NZ_BAABIG010000056.1"/>
</dbReference>
<dbReference type="InterPro" id="IPR036856">
    <property type="entry name" value="Ald_Oxase/Xan_DH_a/b_sf"/>
</dbReference>
<organism evidence="3 4">
    <name type="scientific">Streptomyces ziwulingensis</name>
    <dbReference type="NCBI Taxonomy" id="1045501"/>
    <lineage>
        <taxon>Bacteria</taxon>
        <taxon>Bacillati</taxon>
        <taxon>Actinomycetota</taxon>
        <taxon>Actinomycetes</taxon>
        <taxon>Kitasatosporales</taxon>
        <taxon>Streptomycetaceae</taxon>
        <taxon>Streptomyces</taxon>
    </lineage>
</organism>
<dbReference type="SMART" id="SM01008">
    <property type="entry name" value="Ald_Xan_dh_C"/>
    <property type="match status" value="1"/>
</dbReference>
<dbReference type="EMBL" id="BAABIG010000056">
    <property type="protein sequence ID" value="GAA4813707.1"/>
    <property type="molecule type" value="Genomic_DNA"/>
</dbReference>
<name>A0ABP9CP13_9ACTN</name>
<accession>A0ABP9CP13</accession>
<dbReference type="Pfam" id="PF02738">
    <property type="entry name" value="MoCoBD_1"/>
    <property type="match status" value="1"/>
</dbReference>
<feature type="domain" description="Aldehyde oxidase/xanthine dehydrogenase a/b hammerhead" evidence="2">
    <location>
        <begin position="34"/>
        <end position="141"/>
    </location>
</feature>
<dbReference type="Pfam" id="PF01315">
    <property type="entry name" value="Ald_Xan_dh_C"/>
    <property type="match status" value="1"/>
</dbReference>
<evidence type="ECO:0000256" key="1">
    <source>
        <dbReference type="SAM" id="MobiDB-lite"/>
    </source>
</evidence>
<dbReference type="PANTHER" id="PTHR11908">
    <property type="entry name" value="XANTHINE DEHYDROGENASE"/>
    <property type="match status" value="1"/>
</dbReference>
<dbReference type="InterPro" id="IPR016208">
    <property type="entry name" value="Ald_Oxase/xanthine_DH-like"/>
</dbReference>
<dbReference type="InterPro" id="IPR008274">
    <property type="entry name" value="AldOxase/xan_DH_MoCoBD1"/>
</dbReference>
<evidence type="ECO:0000313" key="3">
    <source>
        <dbReference type="EMBL" id="GAA4813707.1"/>
    </source>
</evidence>
<evidence type="ECO:0000313" key="4">
    <source>
        <dbReference type="Proteomes" id="UP001501265"/>
    </source>
</evidence>
<dbReference type="SUPFAM" id="SSF54665">
    <property type="entry name" value="CO dehydrogenase molybdoprotein N-domain-like"/>
    <property type="match status" value="1"/>
</dbReference>
<dbReference type="SUPFAM" id="SSF56003">
    <property type="entry name" value="Molybdenum cofactor-binding domain"/>
    <property type="match status" value="1"/>
</dbReference>
<proteinExistence type="predicted"/>
<dbReference type="Gene3D" id="3.90.1170.50">
    <property type="entry name" value="Aldehyde oxidase/xanthine dehydrogenase, a/b hammerhead"/>
    <property type="match status" value="1"/>
</dbReference>